<feature type="transmembrane region" description="Helical" evidence="12">
    <location>
        <begin position="58"/>
        <end position="78"/>
    </location>
</feature>
<name>A0A7E5W6W9_TRINI</name>
<evidence type="ECO:0000313" key="15">
    <source>
        <dbReference type="Proteomes" id="UP000322000"/>
    </source>
</evidence>
<dbReference type="PANTHER" id="PTHR48438">
    <property type="entry name" value="ALPHA-(1,3)-FUCOSYLTRANSFERASE C-RELATED"/>
    <property type="match status" value="1"/>
</dbReference>
<reference evidence="16" key="1">
    <citation type="submission" date="2025-08" db="UniProtKB">
        <authorList>
            <consortium name="RefSeq"/>
        </authorList>
    </citation>
    <scope>IDENTIFICATION</scope>
</reference>
<dbReference type="GeneID" id="113499970"/>
<dbReference type="SUPFAM" id="SSF53756">
    <property type="entry name" value="UDP-Glycosyltransferase/glycogen phosphorylase"/>
    <property type="match status" value="1"/>
</dbReference>
<organism evidence="15 16">
    <name type="scientific">Trichoplusia ni</name>
    <name type="common">Cabbage looper</name>
    <dbReference type="NCBI Taxonomy" id="7111"/>
    <lineage>
        <taxon>Eukaryota</taxon>
        <taxon>Metazoa</taxon>
        <taxon>Ecdysozoa</taxon>
        <taxon>Arthropoda</taxon>
        <taxon>Hexapoda</taxon>
        <taxon>Insecta</taxon>
        <taxon>Pterygota</taxon>
        <taxon>Neoptera</taxon>
        <taxon>Endopterygota</taxon>
        <taxon>Lepidoptera</taxon>
        <taxon>Glossata</taxon>
        <taxon>Ditrysia</taxon>
        <taxon>Noctuoidea</taxon>
        <taxon>Noctuidae</taxon>
        <taxon>Plusiinae</taxon>
        <taxon>Trichoplusia</taxon>
    </lineage>
</organism>
<dbReference type="OrthoDB" id="427096at2759"/>
<feature type="domain" description="Fucosyltransferase C-terminal" evidence="13">
    <location>
        <begin position="265"/>
        <end position="446"/>
    </location>
</feature>
<comment type="pathway">
    <text evidence="2">Protein modification; protein glycosylation.</text>
</comment>
<sequence>MSSTTVYDTLKLVYGNITNALSDRLCYKESEYEAKEMPSRTRARCLMLLLRQMRSVKFFFLVSCTSFAVSLFWVQLAVRQEQPDLTATLVQEALENVGRDSRYKDVYRKTNKLPKDFKYILLWNSQKMAPMYYLGNGQKAFLDNNCSVVDCYVTEDRNFFGNDITKFDAIGFNGRNLDPFDLPTERSQHQKYIFFNMESADNYPICDEQFDGFFNWTATYRLDSDVPIPYLLIRDRAGKVVGPKLNMKWKEDMPEVGDEFAYRIENKTKAAAWFVSHCKTRNGRLGFAGALKSALLPYGYTVDVYGLCGSLQCPRNKQSDCDFLLKRDYFFYLALENSFDRDYVTEKLLTALQHDVVPILYGGADYSRFLPPGSYIDGRKQSVTRLAAIMDRLMHSPKRYSQYFRWKPYYTYHDPSKVENVCSVCEALHNKKKVQETTIYESFRDWWYSDYEARCDD</sequence>
<keyword evidence="11" id="KW-0325">Glycoprotein</keyword>
<keyword evidence="5 12" id="KW-0808">Transferase</keyword>
<evidence type="ECO:0000259" key="13">
    <source>
        <dbReference type="Pfam" id="PF00852"/>
    </source>
</evidence>
<dbReference type="PANTHER" id="PTHR48438:SF1">
    <property type="entry name" value="ALPHA-(1,3)-FUCOSYLTRANSFERASE C-RELATED"/>
    <property type="match status" value="1"/>
</dbReference>
<evidence type="ECO:0000256" key="2">
    <source>
        <dbReference type="ARBA" id="ARBA00004922"/>
    </source>
</evidence>
<evidence type="ECO:0000259" key="14">
    <source>
        <dbReference type="Pfam" id="PF17039"/>
    </source>
</evidence>
<dbReference type="EC" id="2.4.1.-" evidence="12"/>
<keyword evidence="10 12" id="KW-0472">Membrane</keyword>
<proteinExistence type="inferred from homology"/>
<dbReference type="GO" id="GO:0008417">
    <property type="term" value="F:fucosyltransferase activity"/>
    <property type="evidence" value="ECO:0007669"/>
    <property type="project" value="InterPro"/>
</dbReference>
<protein>
    <recommendedName>
        <fullName evidence="12">Fucosyltransferase</fullName>
        <ecNumber evidence="12">2.4.1.-</ecNumber>
    </recommendedName>
</protein>
<evidence type="ECO:0000256" key="11">
    <source>
        <dbReference type="ARBA" id="ARBA00023180"/>
    </source>
</evidence>
<dbReference type="GO" id="GO:0032580">
    <property type="term" value="C:Golgi cisterna membrane"/>
    <property type="evidence" value="ECO:0007669"/>
    <property type="project" value="UniProtKB-SubCell"/>
</dbReference>
<dbReference type="KEGG" id="tnl:113499970"/>
<dbReference type="UniPathway" id="UPA00378"/>
<dbReference type="AlphaFoldDB" id="A0A7E5W6W9"/>
<dbReference type="Proteomes" id="UP000322000">
    <property type="component" value="Chromosome 13"/>
</dbReference>
<dbReference type="FunCoup" id="A0A7E5W6W9">
    <property type="interactions" value="31"/>
</dbReference>
<evidence type="ECO:0000256" key="10">
    <source>
        <dbReference type="ARBA" id="ARBA00023136"/>
    </source>
</evidence>
<feature type="domain" description="Fucosyltransferase N-terminal" evidence="14">
    <location>
        <begin position="118"/>
        <end position="230"/>
    </location>
</feature>
<evidence type="ECO:0000256" key="12">
    <source>
        <dbReference type="RuleBase" id="RU003832"/>
    </source>
</evidence>
<evidence type="ECO:0000256" key="8">
    <source>
        <dbReference type="ARBA" id="ARBA00022989"/>
    </source>
</evidence>
<dbReference type="RefSeq" id="XP_026736398.1">
    <property type="nucleotide sequence ID" value="XM_026880597.1"/>
</dbReference>
<evidence type="ECO:0000256" key="4">
    <source>
        <dbReference type="ARBA" id="ARBA00022676"/>
    </source>
</evidence>
<keyword evidence="6 12" id="KW-0812">Transmembrane</keyword>
<accession>A0A7E5W6W9</accession>
<keyword evidence="15" id="KW-1185">Reference proteome</keyword>
<dbReference type="InterPro" id="IPR055270">
    <property type="entry name" value="Glyco_tran_10_C"/>
</dbReference>
<keyword evidence="8 12" id="KW-1133">Transmembrane helix</keyword>
<dbReference type="Gene3D" id="3.40.50.11660">
    <property type="entry name" value="Glycosyl transferase family 10, C-terminal domain"/>
    <property type="match status" value="1"/>
</dbReference>
<comment type="similarity">
    <text evidence="3 12">Belongs to the glycosyltransferase 10 family.</text>
</comment>
<gene>
    <name evidence="16" type="primary">LOC113499970</name>
</gene>
<keyword evidence="7" id="KW-0735">Signal-anchor</keyword>
<dbReference type="Pfam" id="PF17039">
    <property type="entry name" value="Glyco_tran_10_N"/>
    <property type="match status" value="1"/>
</dbReference>
<comment type="subcellular location">
    <subcellularLocation>
        <location evidence="1 12">Golgi apparatus</location>
        <location evidence="1 12">Golgi stack membrane</location>
        <topology evidence="1 12">Single-pass type II membrane protein</topology>
    </subcellularLocation>
</comment>
<evidence type="ECO:0000256" key="9">
    <source>
        <dbReference type="ARBA" id="ARBA00023034"/>
    </source>
</evidence>
<keyword evidence="4 12" id="KW-0328">Glycosyltransferase</keyword>
<dbReference type="Pfam" id="PF00852">
    <property type="entry name" value="Glyco_transf_10"/>
    <property type="match status" value="1"/>
</dbReference>
<dbReference type="InterPro" id="IPR038577">
    <property type="entry name" value="GT10-like_C_sf"/>
</dbReference>
<evidence type="ECO:0000256" key="1">
    <source>
        <dbReference type="ARBA" id="ARBA00004447"/>
    </source>
</evidence>
<keyword evidence="9 12" id="KW-0333">Golgi apparatus</keyword>
<evidence type="ECO:0000256" key="5">
    <source>
        <dbReference type="ARBA" id="ARBA00022679"/>
    </source>
</evidence>
<evidence type="ECO:0000313" key="16">
    <source>
        <dbReference type="RefSeq" id="XP_026736398.1"/>
    </source>
</evidence>
<evidence type="ECO:0000256" key="6">
    <source>
        <dbReference type="ARBA" id="ARBA00022692"/>
    </source>
</evidence>
<evidence type="ECO:0000256" key="3">
    <source>
        <dbReference type="ARBA" id="ARBA00008919"/>
    </source>
</evidence>
<dbReference type="InterPro" id="IPR031481">
    <property type="entry name" value="Glyco_tran_10_N"/>
</dbReference>
<dbReference type="InterPro" id="IPR001503">
    <property type="entry name" value="Glyco_trans_10"/>
</dbReference>
<dbReference type="InParanoid" id="A0A7E5W6W9"/>
<evidence type="ECO:0000256" key="7">
    <source>
        <dbReference type="ARBA" id="ARBA00022968"/>
    </source>
</evidence>